<dbReference type="Proteomes" id="UP000029833">
    <property type="component" value="Unassembled WGS sequence"/>
</dbReference>
<dbReference type="AlphaFoldDB" id="A0A0A0BBB2"/>
<protein>
    <recommendedName>
        <fullName evidence="2">N-acetyltransferase domain-containing protein</fullName>
    </recommendedName>
</protein>
<dbReference type="InterPro" id="IPR000182">
    <property type="entry name" value="GNAT_dom"/>
</dbReference>
<proteinExistence type="predicted"/>
<dbReference type="InterPro" id="IPR016181">
    <property type="entry name" value="Acyl_CoA_acyltransferase"/>
</dbReference>
<dbReference type="CDD" id="cd04301">
    <property type="entry name" value="NAT_SF"/>
    <property type="match status" value="1"/>
</dbReference>
<evidence type="ECO:0000313" key="4">
    <source>
        <dbReference type="Proteomes" id="UP000029833"/>
    </source>
</evidence>
<evidence type="ECO:0000259" key="2">
    <source>
        <dbReference type="PROSITE" id="PS51186"/>
    </source>
</evidence>
<dbReference type="SUPFAM" id="SSF55729">
    <property type="entry name" value="Acyl-CoA N-acyltransferases (Nat)"/>
    <property type="match status" value="1"/>
</dbReference>
<dbReference type="InterPro" id="IPR052564">
    <property type="entry name" value="N-acetyltrans/Recomb-assoc"/>
</dbReference>
<sequence length="178" mass="19242">MDLRPYRDDDAAATLDVFRRAIRVLASHDYTAEQVVAWASPDIDPTGWAARRSASRTQVAEVAGRVVGFTDVDDTGYVDMLFVDPDVARRGVASALLRWVRATAEELGLRELTTNASLTARPVFEAHGFTVVAEQHPVLGGVELTNFRMRCVLEPAAGPSSDATPGRPRPCHPNGEGG</sequence>
<accession>A0A0A0BBB2</accession>
<dbReference type="Pfam" id="PF13673">
    <property type="entry name" value="Acetyltransf_10"/>
    <property type="match status" value="1"/>
</dbReference>
<dbReference type="PROSITE" id="PS51186">
    <property type="entry name" value="GNAT"/>
    <property type="match status" value="1"/>
</dbReference>
<dbReference type="STRING" id="1408250.Q760_04120"/>
<gene>
    <name evidence="3" type="ORF">Q760_04120</name>
</gene>
<dbReference type="EMBL" id="AXNT01000014">
    <property type="protein sequence ID" value="KGM03428.1"/>
    <property type="molecule type" value="Genomic_DNA"/>
</dbReference>
<dbReference type="RefSeq" id="WP_084142476.1">
    <property type="nucleotide sequence ID" value="NZ_AXNT01000014.1"/>
</dbReference>
<feature type="domain" description="N-acetyltransferase" evidence="2">
    <location>
        <begin position="1"/>
        <end position="154"/>
    </location>
</feature>
<comment type="caution">
    <text evidence="3">The sequence shown here is derived from an EMBL/GenBank/DDBJ whole genome shotgun (WGS) entry which is preliminary data.</text>
</comment>
<feature type="region of interest" description="Disordered" evidence="1">
    <location>
        <begin position="156"/>
        <end position="178"/>
    </location>
</feature>
<dbReference type="Gene3D" id="3.40.630.30">
    <property type="match status" value="1"/>
</dbReference>
<keyword evidence="4" id="KW-1185">Reference proteome</keyword>
<dbReference type="PANTHER" id="PTHR43451:SF1">
    <property type="entry name" value="ACETYLTRANSFERASE"/>
    <property type="match status" value="1"/>
</dbReference>
<evidence type="ECO:0000256" key="1">
    <source>
        <dbReference type="SAM" id="MobiDB-lite"/>
    </source>
</evidence>
<reference evidence="3 4" key="1">
    <citation type="submission" date="2013-10" db="EMBL/GenBank/DDBJ databases">
        <authorList>
            <person name="Wang G."/>
            <person name="Zhuang W."/>
        </authorList>
    </citation>
    <scope>NUCLEOTIDE SEQUENCE [LARGE SCALE GENOMIC DNA]</scope>
    <source>
        <strain evidence="3 4">DSM 20118</strain>
    </source>
</reference>
<evidence type="ECO:0000313" key="3">
    <source>
        <dbReference type="EMBL" id="KGM03428.1"/>
    </source>
</evidence>
<organism evidence="3 4">
    <name type="scientific">Cellulomonas cellasea DSM 20118</name>
    <dbReference type="NCBI Taxonomy" id="1408250"/>
    <lineage>
        <taxon>Bacteria</taxon>
        <taxon>Bacillati</taxon>
        <taxon>Actinomycetota</taxon>
        <taxon>Actinomycetes</taxon>
        <taxon>Micrococcales</taxon>
        <taxon>Cellulomonadaceae</taxon>
        <taxon>Cellulomonas</taxon>
    </lineage>
</organism>
<dbReference type="OrthoDB" id="9812192at2"/>
<name>A0A0A0BBB2_9CELL</name>
<dbReference type="GO" id="GO:0016747">
    <property type="term" value="F:acyltransferase activity, transferring groups other than amino-acyl groups"/>
    <property type="evidence" value="ECO:0007669"/>
    <property type="project" value="InterPro"/>
</dbReference>
<dbReference type="PANTHER" id="PTHR43451">
    <property type="entry name" value="ACETYLTRANSFERASE (GNAT) FAMILY PROTEIN"/>
    <property type="match status" value="1"/>
</dbReference>